<reference evidence="1" key="1">
    <citation type="submission" date="2020-04" db="EMBL/GenBank/DDBJ databases">
        <authorList>
            <person name="Alioto T."/>
            <person name="Alioto T."/>
            <person name="Gomez Garrido J."/>
        </authorList>
    </citation>
    <scope>NUCLEOTIDE SEQUENCE</scope>
    <source>
        <strain evidence="1">A484AB</strain>
    </source>
</reference>
<dbReference type="InterPro" id="IPR036397">
    <property type="entry name" value="RNaseH_sf"/>
</dbReference>
<evidence type="ECO:0000313" key="1">
    <source>
        <dbReference type="EMBL" id="CAB3993646.1"/>
    </source>
</evidence>
<dbReference type="Proteomes" id="UP001152795">
    <property type="component" value="Unassembled WGS sequence"/>
</dbReference>
<dbReference type="AlphaFoldDB" id="A0A7D9HV96"/>
<dbReference type="EMBL" id="CACRXK020002299">
    <property type="protein sequence ID" value="CAB3993646.1"/>
    <property type="molecule type" value="Genomic_DNA"/>
</dbReference>
<dbReference type="SUPFAM" id="SSF53098">
    <property type="entry name" value="Ribonuclease H-like"/>
    <property type="match status" value="1"/>
</dbReference>
<sequence>MGTQTSTIPDHRALLKSRQEKVAEERQKVWFPGINKMVEERVKSCLACQVATPEAAREPLQMSTLPDQAWDEISVDFAELSTGDYLLVVSDDYLRYPIVEVIRSVAAQAVIPKLQHIFSQFGIPGILKSDNGPPKITPYWPRANGEVERFMRTVKKIVKIALTQQKPWREELTNFLRNFRATPHSSTGKATFDTHLVTNCTLFSYLTKYSRHISRNCKPDTVLKCAQNTIKMRRKAPIDNGQFRKRPNSIALFRPQEPGTQELHKGPTIKSLTLFTPRETKALAESKVHQIS</sequence>
<name>A0A7D9HV96_PARCT</name>
<dbReference type="InterPro" id="IPR012337">
    <property type="entry name" value="RNaseH-like_sf"/>
</dbReference>
<gene>
    <name evidence="1" type="ORF">PACLA_8A016494</name>
</gene>
<dbReference type="InterPro" id="IPR050951">
    <property type="entry name" value="Retrovirus_Pol_polyprotein"/>
</dbReference>
<accession>A0A7D9HV96</accession>
<comment type="caution">
    <text evidence="1">The sequence shown here is derived from an EMBL/GenBank/DDBJ whole genome shotgun (WGS) entry which is preliminary data.</text>
</comment>
<dbReference type="PANTHER" id="PTHR37984:SF11">
    <property type="entry name" value="INTEGRASE CATALYTIC DOMAIN-CONTAINING PROTEIN"/>
    <property type="match status" value="1"/>
</dbReference>
<proteinExistence type="predicted"/>
<protein>
    <submittedName>
        <fullName evidence="1">Transposon Ty3-I Gag-Pol poly</fullName>
    </submittedName>
</protein>
<organism evidence="1 2">
    <name type="scientific">Paramuricea clavata</name>
    <name type="common">Red gorgonian</name>
    <name type="synonym">Violescent sea-whip</name>
    <dbReference type="NCBI Taxonomy" id="317549"/>
    <lineage>
        <taxon>Eukaryota</taxon>
        <taxon>Metazoa</taxon>
        <taxon>Cnidaria</taxon>
        <taxon>Anthozoa</taxon>
        <taxon>Octocorallia</taxon>
        <taxon>Malacalcyonacea</taxon>
        <taxon>Plexauridae</taxon>
        <taxon>Paramuricea</taxon>
    </lineage>
</organism>
<evidence type="ECO:0000313" key="2">
    <source>
        <dbReference type="Proteomes" id="UP001152795"/>
    </source>
</evidence>
<dbReference type="GO" id="GO:0015074">
    <property type="term" value="P:DNA integration"/>
    <property type="evidence" value="ECO:0007669"/>
    <property type="project" value="InterPro"/>
</dbReference>
<dbReference type="PROSITE" id="PS50994">
    <property type="entry name" value="INTEGRASE"/>
    <property type="match status" value="1"/>
</dbReference>
<dbReference type="Gene3D" id="3.30.420.10">
    <property type="entry name" value="Ribonuclease H-like superfamily/Ribonuclease H"/>
    <property type="match status" value="2"/>
</dbReference>
<dbReference type="InterPro" id="IPR001584">
    <property type="entry name" value="Integrase_cat-core"/>
</dbReference>
<dbReference type="PANTHER" id="PTHR37984">
    <property type="entry name" value="PROTEIN CBG26694"/>
    <property type="match status" value="1"/>
</dbReference>
<dbReference type="GO" id="GO:0003676">
    <property type="term" value="F:nucleic acid binding"/>
    <property type="evidence" value="ECO:0007669"/>
    <property type="project" value="InterPro"/>
</dbReference>
<dbReference type="OrthoDB" id="116216at2759"/>
<feature type="non-terminal residue" evidence="1">
    <location>
        <position position="292"/>
    </location>
</feature>
<keyword evidence="2" id="KW-1185">Reference proteome</keyword>